<dbReference type="Gene3D" id="1.10.357.10">
    <property type="entry name" value="Tetracycline Repressor, domain 2"/>
    <property type="match status" value="1"/>
</dbReference>
<accession>A0ABX0SPW7</accession>
<feature type="domain" description="HTH tetR-type" evidence="6">
    <location>
        <begin position="9"/>
        <end position="67"/>
    </location>
</feature>
<protein>
    <submittedName>
        <fullName evidence="7">AcrR family transcriptional regulator</fullName>
    </submittedName>
</protein>
<evidence type="ECO:0000313" key="8">
    <source>
        <dbReference type="Proteomes" id="UP000749311"/>
    </source>
</evidence>
<sequence length="200" mass="21525">MRATPLPPDERRRAIIAAARPLLVSDGQFTTKQVAEAAGIAEGTIFRVFDSKKDLLAAVIEDTLDPTDLCEAIRSLPTQPTLHEHVTRLLELLRDNVGSVMAVMAALHSRSRPEFDRPPHRHGPPGPDSRNTQVTDALADSLAPWAGDLILTPQAAASLLRALALTASHPFLPDPGLNDPAGLANIIIHGIEKRPEEDAC</sequence>
<reference evidence="7 8" key="1">
    <citation type="submission" date="2020-02" db="EMBL/GenBank/DDBJ databases">
        <title>Sequencing the genomes of 1000 actinobacteria strains.</title>
        <authorList>
            <person name="Klenk H.-P."/>
        </authorList>
    </citation>
    <scope>NUCLEOTIDE SEQUENCE [LARGE SCALE GENOMIC DNA]</scope>
    <source>
        <strain evidence="7 8">DSM 19609</strain>
    </source>
</reference>
<evidence type="ECO:0000256" key="1">
    <source>
        <dbReference type="ARBA" id="ARBA00023015"/>
    </source>
</evidence>
<name>A0ABX0SPW7_9ACTN</name>
<dbReference type="Proteomes" id="UP000749311">
    <property type="component" value="Unassembled WGS sequence"/>
</dbReference>
<dbReference type="EMBL" id="JAAMOZ010000005">
    <property type="protein sequence ID" value="NIH58776.1"/>
    <property type="molecule type" value="Genomic_DNA"/>
</dbReference>
<proteinExistence type="predicted"/>
<evidence type="ECO:0000259" key="6">
    <source>
        <dbReference type="PROSITE" id="PS50977"/>
    </source>
</evidence>
<comment type="caution">
    <text evidence="7">The sequence shown here is derived from an EMBL/GenBank/DDBJ whole genome shotgun (WGS) entry which is preliminary data.</text>
</comment>
<evidence type="ECO:0000256" key="3">
    <source>
        <dbReference type="ARBA" id="ARBA00023163"/>
    </source>
</evidence>
<dbReference type="PANTHER" id="PTHR30055">
    <property type="entry name" value="HTH-TYPE TRANSCRIPTIONAL REGULATOR RUTR"/>
    <property type="match status" value="1"/>
</dbReference>
<evidence type="ECO:0000256" key="2">
    <source>
        <dbReference type="ARBA" id="ARBA00023125"/>
    </source>
</evidence>
<gene>
    <name evidence="7" type="ORF">FB473_003477</name>
</gene>
<organism evidence="7 8">
    <name type="scientific">Brooklawnia cerclae</name>
    <dbReference type="NCBI Taxonomy" id="349934"/>
    <lineage>
        <taxon>Bacteria</taxon>
        <taxon>Bacillati</taxon>
        <taxon>Actinomycetota</taxon>
        <taxon>Actinomycetes</taxon>
        <taxon>Propionibacteriales</taxon>
        <taxon>Propionibacteriaceae</taxon>
        <taxon>Brooklawnia</taxon>
    </lineage>
</organism>
<dbReference type="RefSeq" id="WP_167171903.1">
    <property type="nucleotide sequence ID" value="NZ_BAAAOO010000006.1"/>
</dbReference>
<feature type="region of interest" description="Disordered" evidence="5">
    <location>
        <begin position="109"/>
        <end position="133"/>
    </location>
</feature>
<dbReference type="PROSITE" id="PS50977">
    <property type="entry name" value="HTH_TETR_2"/>
    <property type="match status" value="1"/>
</dbReference>
<dbReference type="SUPFAM" id="SSF46689">
    <property type="entry name" value="Homeodomain-like"/>
    <property type="match status" value="1"/>
</dbReference>
<dbReference type="Pfam" id="PF00440">
    <property type="entry name" value="TetR_N"/>
    <property type="match status" value="1"/>
</dbReference>
<feature type="DNA-binding region" description="H-T-H motif" evidence="4">
    <location>
        <begin position="30"/>
        <end position="49"/>
    </location>
</feature>
<keyword evidence="3" id="KW-0804">Transcription</keyword>
<dbReference type="InterPro" id="IPR001647">
    <property type="entry name" value="HTH_TetR"/>
</dbReference>
<dbReference type="InterPro" id="IPR050109">
    <property type="entry name" value="HTH-type_TetR-like_transc_reg"/>
</dbReference>
<evidence type="ECO:0000256" key="5">
    <source>
        <dbReference type="SAM" id="MobiDB-lite"/>
    </source>
</evidence>
<evidence type="ECO:0000313" key="7">
    <source>
        <dbReference type="EMBL" id="NIH58776.1"/>
    </source>
</evidence>
<keyword evidence="2 4" id="KW-0238">DNA-binding</keyword>
<keyword evidence="1" id="KW-0805">Transcription regulation</keyword>
<dbReference type="PANTHER" id="PTHR30055:SF234">
    <property type="entry name" value="HTH-TYPE TRANSCRIPTIONAL REGULATOR BETI"/>
    <property type="match status" value="1"/>
</dbReference>
<evidence type="ECO:0000256" key="4">
    <source>
        <dbReference type="PROSITE-ProRule" id="PRU00335"/>
    </source>
</evidence>
<dbReference type="InterPro" id="IPR009057">
    <property type="entry name" value="Homeodomain-like_sf"/>
</dbReference>
<keyword evidence="8" id="KW-1185">Reference proteome</keyword>